<dbReference type="EMBL" id="CAEY01000473">
    <property type="status" value="NOT_ANNOTATED_CDS"/>
    <property type="molecule type" value="Genomic_DNA"/>
</dbReference>
<dbReference type="InterPro" id="IPR036047">
    <property type="entry name" value="F-box-like_dom_sf"/>
</dbReference>
<keyword evidence="2" id="KW-1185">Reference proteome</keyword>
<dbReference type="Proteomes" id="UP000015104">
    <property type="component" value="Unassembled WGS sequence"/>
</dbReference>
<name>T1JT75_TETUR</name>
<dbReference type="SUPFAM" id="SSF81383">
    <property type="entry name" value="F-box domain"/>
    <property type="match status" value="1"/>
</dbReference>
<reference evidence="1" key="2">
    <citation type="submission" date="2015-06" db="UniProtKB">
        <authorList>
            <consortium name="EnsemblMetazoa"/>
        </authorList>
    </citation>
    <scope>IDENTIFICATION</scope>
</reference>
<dbReference type="InterPro" id="IPR032675">
    <property type="entry name" value="LRR_dom_sf"/>
</dbReference>
<sequence>MSIEILSDSCLFRIFREIKDKQTLIVCSQVNRRWHSLILPSLSYTKRAKGRKTTIYYAKGRKKKSQIKRNGFSISQDGEIVFIWYGIQPDLFIQQGRKIKQLYHIDMTLDDFKKYVFYFLIKFINPLIYTDFADPSAYYDGPKLERLEILEIETTSSVQSEPYRGLSLMDRCPSLKSAFHCVHGEDFFVDTQVKNYHLEDLVIENTYSTQAVTWPTLKKILGKCPNLKHLAIRHSYDTDIEDENIPEMLELLPKVVLIDLRVSPGVTYISADYVDEYCKLNNRSISFYYTRKHEHDIRVDWPQLSTKKFKGSPGYCFMKHCFLKPFNELPRVMDPIYLLPLLEYDIRNSKTKPDVQANLDPDKEEVGSLGLGNLFD</sequence>
<evidence type="ECO:0008006" key="3">
    <source>
        <dbReference type="Google" id="ProtNLM"/>
    </source>
</evidence>
<proteinExistence type="predicted"/>
<dbReference type="EnsemblMetazoa" id="tetur01g13120.1">
    <property type="protein sequence ID" value="tetur01g13120.1"/>
    <property type="gene ID" value="tetur01g13120"/>
</dbReference>
<dbReference type="AlphaFoldDB" id="T1JT75"/>
<dbReference type="Gene3D" id="3.80.10.10">
    <property type="entry name" value="Ribonuclease Inhibitor"/>
    <property type="match status" value="1"/>
</dbReference>
<dbReference type="SUPFAM" id="SSF52047">
    <property type="entry name" value="RNI-like"/>
    <property type="match status" value="1"/>
</dbReference>
<evidence type="ECO:0000313" key="2">
    <source>
        <dbReference type="Proteomes" id="UP000015104"/>
    </source>
</evidence>
<protein>
    <recommendedName>
        <fullName evidence="3">F-box domain-containing protein</fullName>
    </recommendedName>
</protein>
<dbReference type="HOGENOM" id="CLU_029073_0_0_1"/>
<organism evidence="1 2">
    <name type="scientific">Tetranychus urticae</name>
    <name type="common">Two-spotted spider mite</name>
    <dbReference type="NCBI Taxonomy" id="32264"/>
    <lineage>
        <taxon>Eukaryota</taxon>
        <taxon>Metazoa</taxon>
        <taxon>Ecdysozoa</taxon>
        <taxon>Arthropoda</taxon>
        <taxon>Chelicerata</taxon>
        <taxon>Arachnida</taxon>
        <taxon>Acari</taxon>
        <taxon>Acariformes</taxon>
        <taxon>Trombidiformes</taxon>
        <taxon>Prostigmata</taxon>
        <taxon>Eleutherengona</taxon>
        <taxon>Raphignathae</taxon>
        <taxon>Tetranychoidea</taxon>
        <taxon>Tetranychidae</taxon>
        <taxon>Tetranychus</taxon>
    </lineage>
</organism>
<reference evidence="2" key="1">
    <citation type="submission" date="2011-08" db="EMBL/GenBank/DDBJ databases">
        <authorList>
            <person name="Rombauts S."/>
        </authorList>
    </citation>
    <scope>NUCLEOTIDE SEQUENCE</scope>
    <source>
        <strain evidence="2">London</strain>
    </source>
</reference>
<accession>T1JT75</accession>
<evidence type="ECO:0000313" key="1">
    <source>
        <dbReference type="EnsemblMetazoa" id="tetur01g13120.1"/>
    </source>
</evidence>